<evidence type="ECO:0000313" key="4">
    <source>
        <dbReference type="Proteomes" id="UP000246464"/>
    </source>
</evidence>
<dbReference type="AlphaFoldDB" id="A0A2U9BHQ3"/>
<feature type="compositionally biased region" description="Basic and acidic residues" evidence="2">
    <location>
        <begin position="67"/>
        <end position="76"/>
    </location>
</feature>
<dbReference type="EMBL" id="CP026249">
    <property type="protein sequence ID" value="AWP03578.1"/>
    <property type="molecule type" value="Genomic_DNA"/>
</dbReference>
<feature type="region of interest" description="Disordered" evidence="2">
    <location>
        <begin position="1"/>
        <end position="76"/>
    </location>
</feature>
<sequence>MLRPYSHEKHISPVSEIPNPPEKEVKTRQEAAASLTSSHAAASSPSSRSVASDQGQLVCSGTTGIRSPEDGGRHEERIRERNELCCWRCSNRIHEVQLEQQTHEVQLEQQTQEVQLEQQIHLVQLEQQIQEVQLEQQTHEVQLEQQIHEVQLEQQTHEVQLEHR</sequence>
<organism evidence="3 4">
    <name type="scientific">Scophthalmus maximus</name>
    <name type="common">Turbot</name>
    <name type="synonym">Psetta maxima</name>
    <dbReference type="NCBI Taxonomy" id="52904"/>
    <lineage>
        <taxon>Eukaryota</taxon>
        <taxon>Metazoa</taxon>
        <taxon>Chordata</taxon>
        <taxon>Craniata</taxon>
        <taxon>Vertebrata</taxon>
        <taxon>Euteleostomi</taxon>
        <taxon>Actinopterygii</taxon>
        <taxon>Neopterygii</taxon>
        <taxon>Teleostei</taxon>
        <taxon>Neoteleostei</taxon>
        <taxon>Acanthomorphata</taxon>
        <taxon>Carangaria</taxon>
        <taxon>Pleuronectiformes</taxon>
        <taxon>Pleuronectoidei</taxon>
        <taxon>Scophthalmidae</taxon>
        <taxon>Scophthalmus</taxon>
    </lineage>
</organism>
<gene>
    <name evidence="3" type="ORF">SMAX5B_004610</name>
</gene>
<reference evidence="3 4" key="1">
    <citation type="submission" date="2017-12" db="EMBL/GenBank/DDBJ databases">
        <title>Integrating genomic resources of turbot (Scophthalmus maximus) in depth evaluation of genetic and physical mapping variation across individuals.</title>
        <authorList>
            <person name="Martinez P."/>
        </authorList>
    </citation>
    <scope>NUCLEOTIDE SEQUENCE [LARGE SCALE GENOMIC DNA]</scope>
</reference>
<feature type="compositionally biased region" description="Low complexity" evidence="2">
    <location>
        <begin position="31"/>
        <end position="52"/>
    </location>
</feature>
<protein>
    <submittedName>
        <fullName evidence="3">Uncharacterized protein</fullName>
    </submittedName>
</protein>
<feature type="compositionally biased region" description="Polar residues" evidence="2">
    <location>
        <begin position="53"/>
        <end position="65"/>
    </location>
</feature>
<proteinExistence type="predicted"/>
<accession>A0A2U9BHQ3</accession>
<feature type="coiled-coil region" evidence="1">
    <location>
        <begin position="93"/>
        <end position="142"/>
    </location>
</feature>
<keyword evidence="1" id="KW-0175">Coiled coil</keyword>
<name>A0A2U9BHQ3_SCOMX</name>
<evidence type="ECO:0000256" key="1">
    <source>
        <dbReference type="SAM" id="Coils"/>
    </source>
</evidence>
<evidence type="ECO:0000256" key="2">
    <source>
        <dbReference type="SAM" id="MobiDB-lite"/>
    </source>
</evidence>
<feature type="compositionally biased region" description="Basic and acidic residues" evidence="2">
    <location>
        <begin position="1"/>
        <end position="11"/>
    </location>
</feature>
<keyword evidence="4" id="KW-1185">Reference proteome</keyword>
<evidence type="ECO:0000313" key="3">
    <source>
        <dbReference type="EMBL" id="AWP03578.1"/>
    </source>
</evidence>
<dbReference type="Proteomes" id="UP000246464">
    <property type="component" value="Chromosome 7"/>
</dbReference>